<organism evidence="2 3">
    <name type="scientific">Candidatus Anaerobiospirillum pullicola</name>
    <dbReference type="NCBI Taxonomy" id="2838451"/>
    <lineage>
        <taxon>Bacteria</taxon>
        <taxon>Pseudomonadati</taxon>
        <taxon>Pseudomonadota</taxon>
        <taxon>Gammaproteobacteria</taxon>
        <taxon>Aeromonadales</taxon>
        <taxon>Succinivibrionaceae</taxon>
        <taxon>Anaerobiospirillum</taxon>
    </lineage>
</organism>
<dbReference type="AlphaFoldDB" id="A0A948THX0"/>
<gene>
    <name evidence="2" type="ORF">H9847_09790</name>
</gene>
<keyword evidence="1" id="KW-0812">Transmembrane</keyword>
<proteinExistence type="predicted"/>
<keyword evidence="1" id="KW-0472">Membrane</keyword>
<accession>A0A948THX0</accession>
<protein>
    <submittedName>
        <fullName evidence="2">Uncharacterized protein</fullName>
    </submittedName>
</protein>
<evidence type="ECO:0000313" key="3">
    <source>
        <dbReference type="Proteomes" id="UP000733611"/>
    </source>
</evidence>
<evidence type="ECO:0000313" key="2">
    <source>
        <dbReference type="EMBL" id="MBU3845132.1"/>
    </source>
</evidence>
<reference evidence="2" key="2">
    <citation type="submission" date="2021-04" db="EMBL/GenBank/DDBJ databases">
        <authorList>
            <person name="Gilroy R."/>
        </authorList>
    </citation>
    <scope>NUCLEOTIDE SEQUENCE</scope>
    <source>
        <strain evidence="2">378</strain>
    </source>
</reference>
<feature type="transmembrane region" description="Helical" evidence="1">
    <location>
        <begin position="33"/>
        <end position="59"/>
    </location>
</feature>
<evidence type="ECO:0000256" key="1">
    <source>
        <dbReference type="SAM" id="Phobius"/>
    </source>
</evidence>
<sequence length="106" mass="12060">MLFKAIWWLAIIAIMALQYFGTWSFYHEYLEWHFIICIIATLVTAPLPIIGAVLSIIGYAHGWDLGIGTAIGMYVGLYGIGVGANVVLRLKEQYWLYKSYEDPSLR</sequence>
<comment type="caution">
    <text evidence="2">The sequence shown here is derived from an EMBL/GenBank/DDBJ whole genome shotgun (WGS) entry which is preliminary data.</text>
</comment>
<keyword evidence="1" id="KW-1133">Transmembrane helix</keyword>
<dbReference type="EMBL" id="JAHLFE010000200">
    <property type="protein sequence ID" value="MBU3845132.1"/>
    <property type="molecule type" value="Genomic_DNA"/>
</dbReference>
<name>A0A948THX0_9GAMM</name>
<feature type="transmembrane region" description="Helical" evidence="1">
    <location>
        <begin position="6"/>
        <end position="26"/>
    </location>
</feature>
<feature type="transmembrane region" description="Helical" evidence="1">
    <location>
        <begin position="65"/>
        <end position="88"/>
    </location>
</feature>
<dbReference type="Proteomes" id="UP000733611">
    <property type="component" value="Unassembled WGS sequence"/>
</dbReference>
<reference evidence="2" key="1">
    <citation type="journal article" date="2021" name="PeerJ">
        <title>Extensive microbial diversity within the chicken gut microbiome revealed by metagenomics and culture.</title>
        <authorList>
            <person name="Gilroy R."/>
            <person name="Ravi A."/>
            <person name="Getino M."/>
            <person name="Pursley I."/>
            <person name="Horton D.L."/>
            <person name="Alikhan N.F."/>
            <person name="Baker D."/>
            <person name="Gharbi K."/>
            <person name="Hall N."/>
            <person name="Watson M."/>
            <person name="Adriaenssens E.M."/>
            <person name="Foster-Nyarko E."/>
            <person name="Jarju S."/>
            <person name="Secka A."/>
            <person name="Antonio M."/>
            <person name="Oren A."/>
            <person name="Chaudhuri R.R."/>
            <person name="La Ragione R."/>
            <person name="Hildebrand F."/>
            <person name="Pallen M.J."/>
        </authorList>
    </citation>
    <scope>NUCLEOTIDE SEQUENCE</scope>
    <source>
        <strain evidence="2">378</strain>
    </source>
</reference>